<dbReference type="PANTHER" id="PTHR37984:SF5">
    <property type="entry name" value="PROTEIN NYNRIN-LIKE"/>
    <property type="match status" value="1"/>
</dbReference>
<accession>A0ABQ9IHY7</accession>
<dbReference type="InterPro" id="IPR050951">
    <property type="entry name" value="Retrovirus_Pol_polyprotein"/>
</dbReference>
<evidence type="ECO:0000313" key="2">
    <source>
        <dbReference type="EMBL" id="KAJ8895448.1"/>
    </source>
</evidence>
<dbReference type="SUPFAM" id="SSF53098">
    <property type="entry name" value="Ribonuclease H-like"/>
    <property type="match status" value="1"/>
</dbReference>
<comment type="caution">
    <text evidence="2">The sequence shown here is derived from an EMBL/GenBank/DDBJ whole genome shotgun (WGS) entry which is preliminary data.</text>
</comment>
<dbReference type="InterPro" id="IPR036397">
    <property type="entry name" value="RNaseH_sf"/>
</dbReference>
<dbReference type="Gene3D" id="3.30.420.10">
    <property type="entry name" value="Ribonuclease H-like superfamily/Ribonuclease H"/>
    <property type="match status" value="1"/>
</dbReference>
<dbReference type="EMBL" id="JARBHB010000001">
    <property type="protein sequence ID" value="KAJ8895448.1"/>
    <property type="molecule type" value="Genomic_DNA"/>
</dbReference>
<dbReference type="Proteomes" id="UP001159363">
    <property type="component" value="Chromosome 1"/>
</dbReference>
<organism evidence="2 3">
    <name type="scientific">Dryococelus australis</name>
    <dbReference type="NCBI Taxonomy" id="614101"/>
    <lineage>
        <taxon>Eukaryota</taxon>
        <taxon>Metazoa</taxon>
        <taxon>Ecdysozoa</taxon>
        <taxon>Arthropoda</taxon>
        <taxon>Hexapoda</taxon>
        <taxon>Insecta</taxon>
        <taxon>Pterygota</taxon>
        <taxon>Neoptera</taxon>
        <taxon>Polyneoptera</taxon>
        <taxon>Phasmatodea</taxon>
        <taxon>Verophasmatodea</taxon>
        <taxon>Anareolatae</taxon>
        <taxon>Phasmatidae</taxon>
        <taxon>Eurycanthinae</taxon>
        <taxon>Dryococelus</taxon>
    </lineage>
</organism>
<proteinExistence type="predicted"/>
<dbReference type="PANTHER" id="PTHR37984">
    <property type="entry name" value="PROTEIN CBG26694"/>
    <property type="match status" value="1"/>
</dbReference>
<name>A0ABQ9IHY7_9NEOP</name>
<protein>
    <recommendedName>
        <fullName evidence="1">Integrase catalytic domain-containing protein</fullName>
    </recommendedName>
</protein>
<dbReference type="PROSITE" id="PS50994">
    <property type="entry name" value="INTEGRASE"/>
    <property type="match status" value="1"/>
</dbReference>
<gene>
    <name evidence="2" type="ORF">PR048_000781</name>
</gene>
<evidence type="ECO:0000313" key="3">
    <source>
        <dbReference type="Proteomes" id="UP001159363"/>
    </source>
</evidence>
<keyword evidence="3" id="KW-1185">Reference proteome</keyword>
<sequence length="159" mass="18597">MKDDMKTHVRQCDSCQRNKISRPHVGMPLEITEMTQIVWEKCSMYIVGPLRATERGNRYVLTFQDLLSKYTIAVPLVNQTTKAEATDFVNEILFKLGIPQACSNFRGEMFRQICKLLKIKKIKTSVYRPQSNGAIEIWHRTLAEFLRHFITNKQCAWDR</sequence>
<feature type="domain" description="Integrase catalytic" evidence="1">
    <location>
        <begin position="19"/>
        <end position="159"/>
    </location>
</feature>
<evidence type="ECO:0000259" key="1">
    <source>
        <dbReference type="PROSITE" id="PS50994"/>
    </source>
</evidence>
<dbReference type="InterPro" id="IPR001584">
    <property type="entry name" value="Integrase_cat-core"/>
</dbReference>
<dbReference type="InterPro" id="IPR012337">
    <property type="entry name" value="RNaseH-like_sf"/>
</dbReference>
<reference evidence="2 3" key="1">
    <citation type="submission" date="2023-02" db="EMBL/GenBank/DDBJ databases">
        <title>LHISI_Scaffold_Assembly.</title>
        <authorList>
            <person name="Stuart O.P."/>
            <person name="Cleave R."/>
            <person name="Magrath M.J.L."/>
            <person name="Mikheyev A.S."/>
        </authorList>
    </citation>
    <scope>NUCLEOTIDE SEQUENCE [LARGE SCALE GENOMIC DNA]</scope>
    <source>
        <strain evidence="2">Daus_M_001</strain>
        <tissue evidence="2">Leg muscle</tissue>
    </source>
</reference>